<dbReference type="RefSeq" id="WP_115731241.1">
    <property type="nucleotide sequence ID" value="NZ_BAAAVY010000019.1"/>
</dbReference>
<dbReference type="OrthoDB" id="9805663at2"/>
<sequence>MSIAAREIHLKSRPTGLPGQDNFQLVERNLPAPAEGQMLVKTLFMSVDPYMRGRMTDRPSYIAPFEIGKPLEGSAVGIVEQSAHPDFTAGDLVSHFSGWRDHVLVDAATANKIDASKAPAEAWLGPLGIPGHTAYVGLLRIAGLKAGETVFISAAAGAVGSMAVQIAKLKGARVVASVGSEEKARWVEELGADAVINYRTAPDLTEALKKAAPEGIDVYFDNVGGDHLRAALEVAKPRARFAICGMISGYNDEKPVPGPDNLAAMVIKSISMRGFLVLDHFDILPEFIADMAGWLADGRVTYRDTVVSGLENAPQAFIGLFSGDNLGKMLVKLD</sequence>
<dbReference type="InterPro" id="IPR011032">
    <property type="entry name" value="GroES-like_sf"/>
</dbReference>
<dbReference type="EMBL" id="UFSM01000001">
    <property type="protein sequence ID" value="SUU89004.1"/>
    <property type="molecule type" value="Genomic_DNA"/>
</dbReference>
<dbReference type="Pfam" id="PF16884">
    <property type="entry name" value="ADH_N_2"/>
    <property type="match status" value="1"/>
</dbReference>
<evidence type="ECO:0000256" key="1">
    <source>
        <dbReference type="ARBA" id="ARBA00023002"/>
    </source>
</evidence>
<dbReference type="EC" id="1.3.1.-" evidence="3"/>
<organism evidence="3 4">
    <name type="scientific">Aminobacter aminovorans</name>
    <name type="common">Chelatobacter heintzii</name>
    <dbReference type="NCBI Taxonomy" id="83263"/>
    <lineage>
        <taxon>Bacteria</taxon>
        <taxon>Pseudomonadati</taxon>
        <taxon>Pseudomonadota</taxon>
        <taxon>Alphaproteobacteria</taxon>
        <taxon>Hyphomicrobiales</taxon>
        <taxon>Phyllobacteriaceae</taxon>
        <taxon>Aminobacter</taxon>
    </lineage>
</organism>
<name>A0A380WLG9_AMIAI</name>
<dbReference type="SUPFAM" id="SSF51735">
    <property type="entry name" value="NAD(P)-binding Rossmann-fold domains"/>
    <property type="match status" value="1"/>
</dbReference>
<evidence type="ECO:0000259" key="2">
    <source>
        <dbReference type="SMART" id="SM00829"/>
    </source>
</evidence>
<gene>
    <name evidence="3" type="primary">curA</name>
    <name evidence="3" type="ORF">NCTC10684_02236</name>
</gene>
<evidence type="ECO:0000313" key="4">
    <source>
        <dbReference type="Proteomes" id="UP000254701"/>
    </source>
</evidence>
<dbReference type="InterPro" id="IPR020843">
    <property type="entry name" value="ER"/>
</dbReference>
<dbReference type="Proteomes" id="UP000254701">
    <property type="component" value="Unassembled WGS sequence"/>
</dbReference>
<dbReference type="PANTHER" id="PTHR43205:SF7">
    <property type="entry name" value="PROSTAGLANDIN REDUCTASE 1"/>
    <property type="match status" value="1"/>
</dbReference>
<dbReference type="AlphaFoldDB" id="A0A380WLG9"/>
<dbReference type="InterPro" id="IPR045010">
    <property type="entry name" value="MDR_fam"/>
</dbReference>
<dbReference type="GO" id="GO:0016628">
    <property type="term" value="F:oxidoreductase activity, acting on the CH-CH group of donors, NAD or NADP as acceptor"/>
    <property type="evidence" value="ECO:0007669"/>
    <property type="project" value="InterPro"/>
</dbReference>
<protein>
    <submittedName>
        <fullName evidence="3">NADPH-dependent curcumin reductase</fullName>
        <ecNumber evidence="3">1.3.1.-</ecNumber>
    </submittedName>
</protein>
<feature type="domain" description="Enoyl reductase (ER)" evidence="2">
    <location>
        <begin position="19"/>
        <end position="331"/>
    </location>
</feature>
<dbReference type="Gene3D" id="3.90.180.10">
    <property type="entry name" value="Medium-chain alcohol dehydrogenases, catalytic domain"/>
    <property type="match status" value="1"/>
</dbReference>
<dbReference type="InterPro" id="IPR013149">
    <property type="entry name" value="ADH-like_C"/>
</dbReference>
<dbReference type="CDD" id="cd05288">
    <property type="entry name" value="PGDH"/>
    <property type="match status" value="1"/>
</dbReference>
<dbReference type="InterPro" id="IPR041694">
    <property type="entry name" value="ADH_N_2"/>
</dbReference>
<dbReference type="InterPro" id="IPR036291">
    <property type="entry name" value="NAD(P)-bd_dom_sf"/>
</dbReference>
<dbReference type="Gene3D" id="3.40.50.720">
    <property type="entry name" value="NAD(P)-binding Rossmann-like Domain"/>
    <property type="match status" value="1"/>
</dbReference>
<dbReference type="FunFam" id="3.40.50.720:FF:000121">
    <property type="entry name" value="Prostaglandin reductase 2"/>
    <property type="match status" value="1"/>
</dbReference>
<dbReference type="PANTHER" id="PTHR43205">
    <property type="entry name" value="PROSTAGLANDIN REDUCTASE"/>
    <property type="match status" value="1"/>
</dbReference>
<evidence type="ECO:0000313" key="3">
    <source>
        <dbReference type="EMBL" id="SUU89004.1"/>
    </source>
</evidence>
<proteinExistence type="predicted"/>
<dbReference type="SMART" id="SM00829">
    <property type="entry name" value="PKS_ER"/>
    <property type="match status" value="1"/>
</dbReference>
<keyword evidence="1 3" id="KW-0560">Oxidoreductase</keyword>
<dbReference type="SUPFAM" id="SSF50129">
    <property type="entry name" value="GroES-like"/>
    <property type="match status" value="2"/>
</dbReference>
<dbReference type="Pfam" id="PF00107">
    <property type="entry name" value="ADH_zinc_N"/>
    <property type="match status" value="1"/>
</dbReference>
<reference evidence="3 4" key="1">
    <citation type="submission" date="2018-06" db="EMBL/GenBank/DDBJ databases">
        <authorList>
            <consortium name="Pathogen Informatics"/>
            <person name="Doyle S."/>
        </authorList>
    </citation>
    <scope>NUCLEOTIDE SEQUENCE [LARGE SCALE GENOMIC DNA]</scope>
    <source>
        <strain evidence="3 4">NCTC10684</strain>
    </source>
</reference>
<accession>A0A380WLG9</accession>